<dbReference type="Gene3D" id="1.10.10.10">
    <property type="entry name" value="Winged helix-like DNA-binding domain superfamily/Winged helix DNA-binding domain"/>
    <property type="match status" value="1"/>
</dbReference>
<dbReference type="SMART" id="SM00448">
    <property type="entry name" value="REC"/>
    <property type="match status" value="1"/>
</dbReference>
<gene>
    <name evidence="10" type="ORF">EMK97_06555</name>
</gene>
<dbReference type="PROSITE" id="PS50110">
    <property type="entry name" value="RESPONSE_REGULATORY"/>
    <property type="match status" value="1"/>
</dbReference>
<dbReference type="EMBL" id="CP034759">
    <property type="protein sequence ID" value="QBG35404.1"/>
    <property type="molecule type" value="Genomic_DNA"/>
</dbReference>
<evidence type="ECO:0000256" key="2">
    <source>
        <dbReference type="ARBA" id="ARBA00023012"/>
    </source>
</evidence>
<dbReference type="GO" id="GO:0005829">
    <property type="term" value="C:cytosol"/>
    <property type="evidence" value="ECO:0007669"/>
    <property type="project" value="TreeGrafter"/>
</dbReference>
<dbReference type="RefSeq" id="WP_130600544.1">
    <property type="nucleotide sequence ID" value="NZ_CP034759.1"/>
</dbReference>
<evidence type="ECO:0000256" key="6">
    <source>
        <dbReference type="PROSITE-ProRule" id="PRU00169"/>
    </source>
</evidence>
<dbReference type="GO" id="GO:0006355">
    <property type="term" value="P:regulation of DNA-templated transcription"/>
    <property type="evidence" value="ECO:0007669"/>
    <property type="project" value="InterPro"/>
</dbReference>
<keyword evidence="3" id="KW-0805">Transcription regulation</keyword>
<feature type="domain" description="Response regulatory" evidence="8">
    <location>
        <begin position="12"/>
        <end position="127"/>
    </location>
</feature>
<dbReference type="Gene3D" id="3.40.50.2300">
    <property type="match status" value="1"/>
</dbReference>
<dbReference type="Pfam" id="PF00486">
    <property type="entry name" value="Trans_reg_C"/>
    <property type="match status" value="1"/>
</dbReference>
<feature type="modified residue" description="4-aspartylphosphate" evidence="6">
    <location>
        <position position="61"/>
    </location>
</feature>
<evidence type="ECO:0000256" key="4">
    <source>
        <dbReference type="ARBA" id="ARBA00023125"/>
    </source>
</evidence>
<keyword evidence="11" id="KW-1185">Reference proteome</keyword>
<feature type="domain" description="OmpR/PhoB-type" evidence="9">
    <location>
        <begin position="135"/>
        <end position="232"/>
    </location>
</feature>
<dbReference type="InterPro" id="IPR011006">
    <property type="entry name" value="CheY-like_superfamily"/>
</dbReference>
<evidence type="ECO:0000313" key="10">
    <source>
        <dbReference type="EMBL" id="QBG35404.1"/>
    </source>
</evidence>
<dbReference type="CDD" id="cd00383">
    <property type="entry name" value="trans_reg_C"/>
    <property type="match status" value="1"/>
</dbReference>
<sequence>MTNTASQQTKLNVLLVEDQLSIAQNIAQYMEAKGHVFDFATNGKQGLELALEQPYDLVILDLNLPGMDGLEICQQLREKSSRHIPILMLTARDSIDDKVTGFGVGADDYLTKPFVLQELEVRCLALSRRHLLQTNNTLVLGPLSIDRKSKQVKRDEQVLDLHAMGVRIVTILAEAYPQVVSRSELTQKLWGDEPTESDAMRSHIYQLRNVLDKPFDKPLLKTVHGVGFVLDINNDK</sequence>
<dbReference type="InterPro" id="IPR036388">
    <property type="entry name" value="WH-like_DNA-bd_sf"/>
</dbReference>
<dbReference type="InterPro" id="IPR001789">
    <property type="entry name" value="Sig_transdc_resp-reg_receiver"/>
</dbReference>
<dbReference type="PANTHER" id="PTHR48111">
    <property type="entry name" value="REGULATOR OF RPOS"/>
    <property type="match status" value="1"/>
</dbReference>
<dbReference type="InterPro" id="IPR001867">
    <property type="entry name" value="OmpR/PhoB-type_DNA-bd"/>
</dbReference>
<organism evidence="10 11">
    <name type="scientific">Litorilituus sediminis</name>
    <dbReference type="NCBI Taxonomy" id="718192"/>
    <lineage>
        <taxon>Bacteria</taxon>
        <taxon>Pseudomonadati</taxon>
        <taxon>Pseudomonadota</taxon>
        <taxon>Gammaproteobacteria</taxon>
        <taxon>Alteromonadales</taxon>
        <taxon>Colwelliaceae</taxon>
        <taxon>Litorilituus</taxon>
    </lineage>
</organism>
<accession>A0A4P6P2M5</accession>
<dbReference type="SUPFAM" id="SSF52172">
    <property type="entry name" value="CheY-like"/>
    <property type="match status" value="1"/>
</dbReference>
<keyword evidence="4 7" id="KW-0238">DNA-binding</keyword>
<evidence type="ECO:0000259" key="9">
    <source>
        <dbReference type="PROSITE" id="PS51755"/>
    </source>
</evidence>
<dbReference type="GO" id="GO:0032993">
    <property type="term" value="C:protein-DNA complex"/>
    <property type="evidence" value="ECO:0007669"/>
    <property type="project" value="TreeGrafter"/>
</dbReference>
<dbReference type="InterPro" id="IPR039420">
    <property type="entry name" value="WalR-like"/>
</dbReference>
<feature type="DNA-binding region" description="OmpR/PhoB-type" evidence="7">
    <location>
        <begin position="135"/>
        <end position="232"/>
    </location>
</feature>
<dbReference type="Pfam" id="PF00072">
    <property type="entry name" value="Response_reg"/>
    <property type="match status" value="1"/>
</dbReference>
<dbReference type="SMART" id="SM00862">
    <property type="entry name" value="Trans_reg_C"/>
    <property type="match status" value="1"/>
</dbReference>
<protein>
    <submittedName>
        <fullName evidence="10">Response regulator transcription factor</fullName>
    </submittedName>
</protein>
<dbReference type="Proteomes" id="UP000290244">
    <property type="component" value="Chromosome"/>
</dbReference>
<keyword evidence="2" id="KW-0902">Two-component regulatory system</keyword>
<dbReference type="FunFam" id="3.40.50.2300:FF:000001">
    <property type="entry name" value="DNA-binding response regulator PhoB"/>
    <property type="match status" value="1"/>
</dbReference>
<evidence type="ECO:0000256" key="3">
    <source>
        <dbReference type="ARBA" id="ARBA00023015"/>
    </source>
</evidence>
<dbReference type="GO" id="GO:0000976">
    <property type="term" value="F:transcription cis-regulatory region binding"/>
    <property type="evidence" value="ECO:0007669"/>
    <property type="project" value="TreeGrafter"/>
</dbReference>
<dbReference type="PROSITE" id="PS51755">
    <property type="entry name" value="OMPR_PHOB"/>
    <property type="match status" value="1"/>
</dbReference>
<keyword evidence="5" id="KW-0804">Transcription</keyword>
<evidence type="ECO:0000256" key="7">
    <source>
        <dbReference type="PROSITE-ProRule" id="PRU01091"/>
    </source>
</evidence>
<reference evidence="10 11" key="1">
    <citation type="submission" date="2018-12" db="EMBL/GenBank/DDBJ databases">
        <title>Complete genome of Litorilituus sediminis.</title>
        <authorList>
            <person name="Liu A."/>
            <person name="Rong J."/>
        </authorList>
    </citation>
    <scope>NUCLEOTIDE SEQUENCE [LARGE SCALE GENOMIC DNA]</scope>
    <source>
        <strain evidence="10 11">JCM 17549</strain>
    </source>
</reference>
<dbReference type="GO" id="GO:0000156">
    <property type="term" value="F:phosphorelay response regulator activity"/>
    <property type="evidence" value="ECO:0007669"/>
    <property type="project" value="TreeGrafter"/>
</dbReference>
<dbReference type="OrthoDB" id="9802426at2"/>
<keyword evidence="1 6" id="KW-0597">Phosphoprotein</keyword>
<dbReference type="AlphaFoldDB" id="A0A4P6P2M5"/>
<evidence type="ECO:0000256" key="1">
    <source>
        <dbReference type="ARBA" id="ARBA00022553"/>
    </source>
</evidence>
<dbReference type="CDD" id="cd17574">
    <property type="entry name" value="REC_OmpR"/>
    <property type="match status" value="1"/>
</dbReference>
<evidence type="ECO:0000256" key="5">
    <source>
        <dbReference type="ARBA" id="ARBA00023163"/>
    </source>
</evidence>
<evidence type="ECO:0000313" key="11">
    <source>
        <dbReference type="Proteomes" id="UP000290244"/>
    </source>
</evidence>
<name>A0A4P6P2M5_9GAMM</name>
<evidence type="ECO:0000259" key="8">
    <source>
        <dbReference type="PROSITE" id="PS50110"/>
    </source>
</evidence>
<proteinExistence type="predicted"/>
<dbReference type="PANTHER" id="PTHR48111:SF22">
    <property type="entry name" value="REGULATOR OF RPOS"/>
    <property type="match status" value="1"/>
</dbReference>
<dbReference type="KEGG" id="lsd:EMK97_06555"/>